<evidence type="ECO:0000256" key="1">
    <source>
        <dbReference type="PROSITE-ProRule" id="PRU00235"/>
    </source>
</evidence>
<dbReference type="GeneID" id="68109772"/>
<feature type="repeat" description="RCC1" evidence="1">
    <location>
        <begin position="318"/>
        <end position="373"/>
    </location>
</feature>
<dbReference type="Gene3D" id="2.130.10.30">
    <property type="entry name" value="Regulator of chromosome condensation 1/beta-lactamase-inhibitor protein II"/>
    <property type="match status" value="2"/>
</dbReference>
<dbReference type="GO" id="GO:0005085">
    <property type="term" value="F:guanyl-nucleotide exchange factor activity"/>
    <property type="evidence" value="ECO:0007669"/>
    <property type="project" value="TreeGrafter"/>
</dbReference>
<dbReference type="PROSITE" id="PS50012">
    <property type="entry name" value="RCC1_3"/>
    <property type="match status" value="2"/>
</dbReference>
<dbReference type="EMBL" id="VFQX01000029">
    <property type="protein sequence ID" value="KAF0978734.1"/>
    <property type="molecule type" value="Genomic_DNA"/>
</dbReference>
<reference evidence="2 3" key="1">
    <citation type="journal article" date="2019" name="Sci. Rep.">
        <title>Nanopore sequencing improves the draft genome of the human pathogenic amoeba Naegleria fowleri.</title>
        <authorList>
            <person name="Liechti N."/>
            <person name="Schurch N."/>
            <person name="Bruggmann R."/>
            <person name="Wittwer M."/>
        </authorList>
    </citation>
    <scope>NUCLEOTIDE SEQUENCE [LARGE SCALE GENOMIC DNA]</scope>
    <source>
        <strain evidence="2 3">ATCC 30894</strain>
    </source>
</reference>
<name>A0A6A5BWP5_NAEFO</name>
<dbReference type="GO" id="GO:0005737">
    <property type="term" value="C:cytoplasm"/>
    <property type="evidence" value="ECO:0007669"/>
    <property type="project" value="TreeGrafter"/>
</dbReference>
<feature type="repeat" description="RCC1" evidence="1">
    <location>
        <begin position="67"/>
        <end position="116"/>
    </location>
</feature>
<dbReference type="InterPro" id="IPR000408">
    <property type="entry name" value="Reg_chr_condens"/>
</dbReference>
<comment type="caution">
    <text evidence="2">The sequence shown here is derived from an EMBL/GenBank/DDBJ whole genome shotgun (WGS) entry which is preliminary data.</text>
</comment>
<dbReference type="SUPFAM" id="SSF50985">
    <property type="entry name" value="RCC1/BLIP-II"/>
    <property type="match status" value="1"/>
</dbReference>
<gene>
    <name evidence="2" type="ORF">FDP41_002554</name>
</gene>
<dbReference type="RefSeq" id="XP_044563447.1">
    <property type="nucleotide sequence ID" value="XM_044705761.1"/>
</dbReference>
<evidence type="ECO:0000313" key="3">
    <source>
        <dbReference type="Proteomes" id="UP000444721"/>
    </source>
</evidence>
<dbReference type="PANTHER" id="PTHR45982">
    <property type="entry name" value="REGULATOR OF CHROMOSOME CONDENSATION"/>
    <property type="match status" value="1"/>
</dbReference>
<dbReference type="Proteomes" id="UP000444721">
    <property type="component" value="Unassembled WGS sequence"/>
</dbReference>
<dbReference type="InterPro" id="IPR009091">
    <property type="entry name" value="RCC1/BLIP-II"/>
</dbReference>
<protein>
    <submittedName>
        <fullName evidence="2">Uncharacterized protein</fullName>
    </submittedName>
</protein>
<organism evidence="2 3">
    <name type="scientific">Naegleria fowleri</name>
    <name type="common">Brain eating amoeba</name>
    <dbReference type="NCBI Taxonomy" id="5763"/>
    <lineage>
        <taxon>Eukaryota</taxon>
        <taxon>Discoba</taxon>
        <taxon>Heterolobosea</taxon>
        <taxon>Tetramitia</taxon>
        <taxon>Eutetramitia</taxon>
        <taxon>Vahlkampfiidae</taxon>
        <taxon>Naegleria</taxon>
    </lineage>
</organism>
<dbReference type="VEuPathDB" id="AmoebaDB:NfTy_040840"/>
<dbReference type="InterPro" id="IPR051553">
    <property type="entry name" value="Ran_GTPase-activating"/>
</dbReference>
<dbReference type="VEuPathDB" id="AmoebaDB:NF0112570"/>
<proteinExistence type="predicted"/>
<dbReference type="AlphaFoldDB" id="A0A6A5BWP5"/>
<keyword evidence="3" id="KW-1185">Reference proteome</keyword>
<sequence>MSQQEDPTQDEKIKRQNIWVCGYNDLRQLGIASKSVNLAQPLTHVFENRIVKVKCGPYFTIFIDELGHCFGTGTNSSNQLGVSTSAKTELFPIDTKGEHIVDCECGYGFSIFINKKGHLFGAGSNSHGQLLVVPEPSTCTSMTPVTEVNNNSTKLQLPFRKVLCGSQYSCYFTQDRKILVNGFNVVRQHLKPYVGKLQELDTMSCIGTNDIHNVYSANNRLTLLTSTGRVHEITSAATTQIEILQMSEDERVEDIYDRDSITIYKTNQKRVFVRGAHEGDNTNAIELLQLSFPWNQLTNIFLGGYHTFFVRSVSSFDIEVYGVGSNSFGQLSLGHNTRVVKPTQITHQPFVKCMKRDLIIAAGASHAIFYHTNDYEKYMKLFLNKLGSLLKLTFDLPNFIETEESCDNNSSKTLLTDISIKNYQVITNV</sequence>
<dbReference type="OrthoDB" id="10256179at2759"/>
<evidence type="ECO:0000313" key="2">
    <source>
        <dbReference type="EMBL" id="KAF0978734.1"/>
    </source>
</evidence>
<dbReference type="Pfam" id="PF00415">
    <property type="entry name" value="RCC1"/>
    <property type="match status" value="2"/>
</dbReference>
<dbReference type="Pfam" id="PF13540">
    <property type="entry name" value="RCC1_2"/>
    <property type="match status" value="1"/>
</dbReference>
<accession>A0A6A5BWP5</accession>
<dbReference type="VEuPathDB" id="AmoebaDB:FDP41_002554"/>
<dbReference type="PANTHER" id="PTHR45982:SF1">
    <property type="entry name" value="REGULATOR OF CHROMOSOME CONDENSATION"/>
    <property type="match status" value="1"/>
</dbReference>